<name>A0A0J6S4H0_9HYPH</name>
<evidence type="ECO:0000313" key="1">
    <source>
        <dbReference type="EMBL" id="KMO28554.1"/>
    </source>
</evidence>
<dbReference type="RefSeq" id="WP_048466910.1">
    <property type="nucleotide sequence ID" value="NZ_LABX01000243.1"/>
</dbReference>
<comment type="caution">
    <text evidence="1">The sequence shown here is derived from an EMBL/GenBank/DDBJ whole genome shotgun (WGS) entry which is preliminary data.</text>
</comment>
<gene>
    <name evidence="1" type="ORF">VP06_27145</name>
</gene>
<dbReference type="Proteomes" id="UP000035929">
    <property type="component" value="Unassembled WGS sequence"/>
</dbReference>
<reference evidence="1 2" key="1">
    <citation type="submission" date="2015-03" db="EMBL/GenBank/DDBJ databases">
        <title>Genome sequencing of Methylobacterium aquaticum DSM16371 type strain.</title>
        <authorList>
            <person name="Chaudhry V."/>
            <person name="Patil P.B."/>
        </authorList>
    </citation>
    <scope>NUCLEOTIDE SEQUENCE [LARGE SCALE GENOMIC DNA]</scope>
    <source>
        <strain evidence="1 2">DSM 16371</strain>
    </source>
</reference>
<accession>A0A0J6S4H0</accession>
<evidence type="ECO:0000313" key="2">
    <source>
        <dbReference type="Proteomes" id="UP000035929"/>
    </source>
</evidence>
<dbReference type="PATRIC" id="fig|270351.6.peg.3609"/>
<sequence>MIDPCVTNIRAYDWPSLALAGRSAAREAEHQRQQAAEILDLVGDEHPGTRREASRRLAHAAAQHLDLRRLAHIADLLERHPCLVEAAVAVEAGGRVTVEQPARPRGAQEGRPGRMSVARALTSGLRAGLGPVVAGRPA</sequence>
<dbReference type="AlphaFoldDB" id="A0A0J6S4H0"/>
<proteinExistence type="predicted"/>
<dbReference type="EMBL" id="LABX01000243">
    <property type="protein sequence ID" value="KMO28554.1"/>
    <property type="molecule type" value="Genomic_DNA"/>
</dbReference>
<organism evidence="1 2">
    <name type="scientific">Methylobacterium aquaticum</name>
    <dbReference type="NCBI Taxonomy" id="270351"/>
    <lineage>
        <taxon>Bacteria</taxon>
        <taxon>Pseudomonadati</taxon>
        <taxon>Pseudomonadota</taxon>
        <taxon>Alphaproteobacteria</taxon>
        <taxon>Hyphomicrobiales</taxon>
        <taxon>Methylobacteriaceae</taxon>
        <taxon>Methylobacterium</taxon>
    </lineage>
</organism>
<protein>
    <submittedName>
        <fullName evidence="1">Uncharacterized protein</fullName>
    </submittedName>
</protein>